<name>A0A8J1TU35_OWEFU</name>
<dbReference type="PANTHER" id="PTHR24020">
    <property type="entry name" value="COLLAGEN ALPHA"/>
    <property type="match status" value="1"/>
</dbReference>
<dbReference type="SMART" id="SM00327">
    <property type="entry name" value="VWA"/>
    <property type="match status" value="2"/>
</dbReference>
<keyword evidence="2" id="KW-1185">Reference proteome</keyword>
<organism evidence="1 2">
    <name type="scientific">Owenia fusiformis</name>
    <name type="common">Polychaete worm</name>
    <dbReference type="NCBI Taxonomy" id="6347"/>
    <lineage>
        <taxon>Eukaryota</taxon>
        <taxon>Metazoa</taxon>
        <taxon>Spiralia</taxon>
        <taxon>Lophotrochozoa</taxon>
        <taxon>Annelida</taxon>
        <taxon>Polychaeta</taxon>
        <taxon>Sedentaria</taxon>
        <taxon>Canalipalpata</taxon>
        <taxon>Sabellida</taxon>
        <taxon>Oweniida</taxon>
        <taxon>Oweniidae</taxon>
        <taxon>Owenia</taxon>
    </lineage>
</organism>
<dbReference type="Pfam" id="PF00092">
    <property type="entry name" value="VWA"/>
    <property type="match status" value="2"/>
</dbReference>
<sequence length="487" mass="54888">MNLFFIHLSLLKLRGKLSLMTMTSTLFHVGFVLIISIAQIASEKCDPEEITNSGLCADIVFGFDTSCSINGSTKEEMKQFALEFVDRFSERIGMPDSENKATFTQFGLLRFDISASKVFGFGEAPTSDEVEAEIDEFDYAEVDCKTITHLALELAKTDFFESDKVDTRTPNILILLTDGRTQPQKFIDEMNRARAELNINNTYVLVVQVPNKNDKTDEMLTTEQLLVLAPLDEDRFTYDSTVDIEVLADQVYERIGEIVPCPACVSEDVPCDEADLDVLVIIDHSNSIISSNLEIVRNNTKRLVNAFENVGDSRNPEKGSVKFALISYNNRVNPILYFNSSGASTKEGTLEAIDNADLSQAKDTRTDLALKFADETIFNQDYGDRKEAQNVIVIFTDGRTMKAKFQNNTIKVAQKIKERMDGPNSTSVEIFLLGLPGANVEKNRVQREREWNLIPSQPLDKHFEEFKTFTEIEFFIAEVTRRICNIA</sequence>
<dbReference type="AlphaFoldDB" id="A0A8J1TU35"/>
<dbReference type="PANTHER" id="PTHR24020:SF20">
    <property type="entry name" value="PH DOMAIN-CONTAINING PROTEIN"/>
    <property type="match status" value="1"/>
</dbReference>
<protein>
    <submittedName>
        <fullName evidence="1">Uncharacterized protein</fullName>
    </submittedName>
</protein>
<dbReference type="InterPro" id="IPR036465">
    <property type="entry name" value="vWFA_dom_sf"/>
</dbReference>
<dbReference type="CDD" id="cd01450">
    <property type="entry name" value="vWFA_subfamily_ECM"/>
    <property type="match status" value="2"/>
</dbReference>
<dbReference type="InterPro" id="IPR002035">
    <property type="entry name" value="VWF_A"/>
</dbReference>
<reference evidence="1" key="1">
    <citation type="submission" date="2022-03" db="EMBL/GenBank/DDBJ databases">
        <authorList>
            <person name="Martin C."/>
        </authorList>
    </citation>
    <scope>NUCLEOTIDE SEQUENCE</scope>
</reference>
<dbReference type="EMBL" id="CAIIXF020000003">
    <property type="protein sequence ID" value="CAH1779048.1"/>
    <property type="molecule type" value="Genomic_DNA"/>
</dbReference>
<accession>A0A8J1TU35</accession>
<comment type="caution">
    <text evidence="1">The sequence shown here is derived from an EMBL/GenBank/DDBJ whole genome shotgun (WGS) entry which is preliminary data.</text>
</comment>
<evidence type="ECO:0000313" key="1">
    <source>
        <dbReference type="EMBL" id="CAH1779048.1"/>
    </source>
</evidence>
<evidence type="ECO:0000313" key="2">
    <source>
        <dbReference type="Proteomes" id="UP000749559"/>
    </source>
</evidence>
<dbReference type="Proteomes" id="UP000749559">
    <property type="component" value="Unassembled WGS sequence"/>
</dbReference>
<dbReference type="PROSITE" id="PS50234">
    <property type="entry name" value="VWFA"/>
    <property type="match status" value="2"/>
</dbReference>
<proteinExistence type="predicted"/>
<dbReference type="Gene3D" id="3.40.50.410">
    <property type="entry name" value="von Willebrand factor, type A domain"/>
    <property type="match status" value="2"/>
</dbReference>
<dbReference type="SUPFAM" id="SSF53300">
    <property type="entry name" value="vWA-like"/>
    <property type="match status" value="2"/>
</dbReference>
<gene>
    <name evidence="1" type="ORF">OFUS_LOCUS5895</name>
</gene>
<dbReference type="InterPro" id="IPR050525">
    <property type="entry name" value="ECM_Assembly_Org"/>
</dbReference>